<sequence length="66" mass="7301">MASSFASAEGAMNHWIAGPVALLDEIRRSASGVAWSEPFRVCRRLQLLRKGGVSGEPRMVQVKFRE</sequence>
<dbReference type="EMBL" id="JBEPMC010000012">
    <property type="protein sequence ID" value="MET3582643.1"/>
    <property type="molecule type" value="Genomic_DNA"/>
</dbReference>
<protein>
    <submittedName>
        <fullName evidence="1">Uncharacterized protein</fullName>
    </submittedName>
</protein>
<accession>A0ABV2GWH2</accession>
<gene>
    <name evidence="1" type="ORF">ABID19_005705</name>
</gene>
<dbReference type="Proteomes" id="UP001549204">
    <property type="component" value="Unassembled WGS sequence"/>
</dbReference>
<evidence type="ECO:0000313" key="2">
    <source>
        <dbReference type="Proteomes" id="UP001549204"/>
    </source>
</evidence>
<proteinExistence type="predicted"/>
<keyword evidence="2" id="KW-1185">Reference proteome</keyword>
<comment type="caution">
    <text evidence="1">The sequence shown here is derived from an EMBL/GenBank/DDBJ whole genome shotgun (WGS) entry which is preliminary data.</text>
</comment>
<reference evidence="1 2" key="1">
    <citation type="submission" date="2024-06" db="EMBL/GenBank/DDBJ databases">
        <title>Genomic Encyclopedia of Type Strains, Phase IV (KMG-IV): sequencing the most valuable type-strain genomes for metagenomic binning, comparative biology and taxonomic classification.</title>
        <authorList>
            <person name="Goeker M."/>
        </authorList>
    </citation>
    <scope>NUCLEOTIDE SEQUENCE [LARGE SCALE GENOMIC DNA]</scope>
    <source>
        <strain evidence="1 2">DSM 100022</strain>
    </source>
</reference>
<name>A0ABV2GWH2_9HYPH</name>
<evidence type="ECO:0000313" key="1">
    <source>
        <dbReference type="EMBL" id="MET3582643.1"/>
    </source>
</evidence>
<organism evidence="1 2">
    <name type="scientific">Mesorhizobium robiniae</name>
    <dbReference type="NCBI Taxonomy" id="559315"/>
    <lineage>
        <taxon>Bacteria</taxon>
        <taxon>Pseudomonadati</taxon>
        <taxon>Pseudomonadota</taxon>
        <taxon>Alphaproteobacteria</taxon>
        <taxon>Hyphomicrobiales</taxon>
        <taxon>Phyllobacteriaceae</taxon>
        <taxon>Mesorhizobium</taxon>
    </lineage>
</organism>